<organism evidence="2">
    <name type="scientific">uncultured Acetobacteraceae bacterium</name>
    <dbReference type="NCBI Taxonomy" id="169975"/>
    <lineage>
        <taxon>Bacteria</taxon>
        <taxon>Pseudomonadati</taxon>
        <taxon>Pseudomonadota</taxon>
        <taxon>Alphaproteobacteria</taxon>
        <taxon>Acetobacterales</taxon>
        <taxon>Acetobacteraceae</taxon>
        <taxon>environmental samples</taxon>
    </lineage>
</organism>
<feature type="region of interest" description="Disordered" evidence="1">
    <location>
        <begin position="1"/>
        <end position="40"/>
    </location>
</feature>
<reference evidence="2" key="1">
    <citation type="submission" date="2020-02" db="EMBL/GenBank/DDBJ databases">
        <authorList>
            <person name="Meier V. D."/>
        </authorList>
    </citation>
    <scope>NUCLEOTIDE SEQUENCE</scope>
    <source>
        <strain evidence="2">AVDCRST_MAG04</strain>
    </source>
</reference>
<accession>A0A6J4J4V4</accession>
<proteinExistence type="predicted"/>
<dbReference type="EMBL" id="CADCTL010000206">
    <property type="protein sequence ID" value="CAA9267201.1"/>
    <property type="molecule type" value="Genomic_DNA"/>
</dbReference>
<gene>
    <name evidence="2" type="ORF">AVDCRST_MAG04-2901</name>
</gene>
<feature type="non-terminal residue" evidence="2">
    <location>
        <position position="1"/>
    </location>
</feature>
<dbReference type="AlphaFoldDB" id="A0A6J4J4V4"/>
<evidence type="ECO:0000313" key="2">
    <source>
        <dbReference type="EMBL" id="CAA9267201.1"/>
    </source>
</evidence>
<evidence type="ECO:0000256" key="1">
    <source>
        <dbReference type="SAM" id="MobiDB-lite"/>
    </source>
</evidence>
<sequence length="40" mass="4298">WRAPATLEGASRTEASGTAWQGVVPTGRGRERRWTAWGGA</sequence>
<protein>
    <submittedName>
        <fullName evidence="2">Uncharacterized protein</fullName>
    </submittedName>
</protein>
<name>A0A6J4J4V4_9PROT</name>
<feature type="non-terminal residue" evidence="2">
    <location>
        <position position="40"/>
    </location>
</feature>